<protein>
    <submittedName>
        <fullName evidence="3">Uncharacterized protein</fullName>
    </submittedName>
</protein>
<keyword evidence="4" id="KW-1185">Reference proteome</keyword>
<sequence length="123" mass="13346">MLGKRGRPKNATTISTDVGRIERHIVPLLGSRRVQDLAKSDITQTLKDIMAGKTRANVKTDKLRGRAIVRGGAGTAARTIGLFGGILTYAVELGMPSRNSRQAAEDGYARHSSPQFRGSKCRR</sequence>
<evidence type="ECO:0000256" key="1">
    <source>
        <dbReference type="ARBA" id="ARBA00023125"/>
    </source>
</evidence>
<evidence type="ECO:0000313" key="3">
    <source>
        <dbReference type="EMBL" id="CAH2400823.1"/>
    </source>
</evidence>
<evidence type="ECO:0000256" key="2">
    <source>
        <dbReference type="SAM" id="MobiDB-lite"/>
    </source>
</evidence>
<organism evidence="3 4">
    <name type="scientific">Mesorhizobium escarrei</name>
    <dbReference type="NCBI Taxonomy" id="666018"/>
    <lineage>
        <taxon>Bacteria</taxon>
        <taxon>Pseudomonadati</taxon>
        <taxon>Pseudomonadota</taxon>
        <taxon>Alphaproteobacteria</taxon>
        <taxon>Hyphomicrobiales</taxon>
        <taxon>Phyllobacteriaceae</taxon>
        <taxon>Mesorhizobium</taxon>
    </lineage>
</organism>
<dbReference type="InterPro" id="IPR010998">
    <property type="entry name" value="Integrase_recombinase_N"/>
</dbReference>
<dbReference type="Gene3D" id="1.10.150.130">
    <property type="match status" value="1"/>
</dbReference>
<comment type="caution">
    <text evidence="3">The sequence shown here is derived from an EMBL/GenBank/DDBJ whole genome shotgun (WGS) entry which is preliminary data.</text>
</comment>
<dbReference type="Proteomes" id="UP001153050">
    <property type="component" value="Unassembled WGS sequence"/>
</dbReference>
<evidence type="ECO:0000313" key="4">
    <source>
        <dbReference type="Proteomes" id="UP001153050"/>
    </source>
</evidence>
<dbReference type="SUPFAM" id="SSF56349">
    <property type="entry name" value="DNA breaking-rejoining enzymes"/>
    <property type="match status" value="1"/>
</dbReference>
<gene>
    <name evidence="3" type="ORF">MES5069_270064</name>
</gene>
<accession>A0ABN8JS30</accession>
<dbReference type="EMBL" id="CAKXZT010000121">
    <property type="protein sequence ID" value="CAH2400823.1"/>
    <property type="molecule type" value="Genomic_DNA"/>
</dbReference>
<feature type="region of interest" description="Disordered" evidence="2">
    <location>
        <begin position="99"/>
        <end position="123"/>
    </location>
</feature>
<dbReference type="InterPro" id="IPR011010">
    <property type="entry name" value="DNA_brk_join_enz"/>
</dbReference>
<name>A0ABN8JS30_9HYPH</name>
<proteinExistence type="predicted"/>
<keyword evidence="1" id="KW-0238">DNA-binding</keyword>
<reference evidence="3 4" key="1">
    <citation type="submission" date="2022-03" db="EMBL/GenBank/DDBJ databases">
        <authorList>
            <person name="Brunel B."/>
        </authorList>
    </citation>
    <scope>NUCLEOTIDE SEQUENCE [LARGE SCALE GENOMIC DNA]</scope>
    <source>
        <strain evidence="3">STM5069sample</strain>
    </source>
</reference>